<dbReference type="PRINTS" id="PR01045">
    <property type="entry name" value="TRNASYNTHGB"/>
</dbReference>
<dbReference type="PANTHER" id="PTHR30075:SF2">
    <property type="entry name" value="GLYCINE--TRNA LIGASE, CHLOROPLASTIC_MITOCHONDRIAL 2"/>
    <property type="match status" value="1"/>
</dbReference>
<comment type="caution">
    <text evidence="9">The sequence shown here is derived from an EMBL/GenBank/DDBJ whole genome shotgun (WGS) entry which is preliminary data.</text>
</comment>
<evidence type="ECO:0000256" key="8">
    <source>
        <dbReference type="ARBA" id="ARBA00047937"/>
    </source>
</evidence>
<dbReference type="Pfam" id="PF02092">
    <property type="entry name" value="tRNA_synt_2f"/>
    <property type="match status" value="1"/>
</dbReference>
<comment type="similarity">
    <text evidence="1">Belongs to the class-II aminoacyl-tRNA synthetase family.</text>
</comment>
<name>X1BAQ3_9ZZZZ</name>
<protein>
    <recommendedName>
        <fullName evidence="2">glycine--tRNA ligase</fullName>
        <ecNumber evidence="2">6.1.1.14</ecNumber>
    </recommendedName>
</protein>
<evidence type="ECO:0000313" key="9">
    <source>
        <dbReference type="EMBL" id="GAG92934.1"/>
    </source>
</evidence>
<organism evidence="9">
    <name type="scientific">marine sediment metagenome</name>
    <dbReference type="NCBI Taxonomy" id="412755"/>
    <lineage>
        <taxon>unclassified sequences</taxon>
        <taxon>metagenomes</taxon>
        <taxon>ecological metagenomes</taxon>
    </lineage>
</organism>
<dbReference type="AlphaFoldDB" id="X1BAQ3"/>
<dbReference type="NCBIfam" id="TIGR00211">
    <property type="entry name" value="glyS"/>
    <property type="match status" value="1"/>
</dbReference>
<evidence type="ECO:0000256" key="7">
    <source>
        <dbReference type="ARBA" id="ARBA00023146"/>
    </source>
</evidence>
<dbReference type="PANTHER" id="PTHR30075">
    <property type="entry name" value="GLYCYL-TRNA SYNTHETASE"/>
    <property type="match status" value="1"/>
</dbReference>
<accession>X1BAQ3</accession>
<dbReference type="GO" id="GO:0005524">
    <property type="term" value="F:ATP binding"/>
    <property type="evidence" value="ECO:0007669"/>
    <property type="project" value="UniProtKB-KW"/>
</dbReference>
<reference evidence="9" key="1">
    <citation type="journal article" date="2014" name="Front. Microbiol.">
        <title>High frequency of phylogenetically diverse reductive dehalogenase-homologous genes in deep subseafloor sedimentary metagenomes.</title>
        <authorList>
            <person name="Kawai M."/>
            <person name="Futagami T."/>
            <person name="Toyoda A."/>
            <person name="Takaki Y."/>
            <person name="Nishi S."/>
            <person name="Hori S."/>
            <person name="Arai W."/>
            <person name="Tsubouchi T."/>
            <person name="Morono Y."/>
            <person name="Uchiyama I."/>
            <person name="Ito T."/>
            <person name="Fujiyama A."/>
            <person name="Inagaki F."/>
            <person name="Takami H."/>
        </authorList>
    </citation>
    <scope>NUCLEOTIDE SEQUENCE</scope>
    <source>
        <strain evidence="9">Expedition CK06-06</strain>
    </source>
</reference>
<feature type="non-terminal residue" evidence="9">
    <location>
        <position position="1"/>
    </location>
</feature>
<feature type="non-terminal residue" evidence="9">
    <location>
        <position position="295"/>
    </location>
</feature>
<dbReference type="GO" id="GO:0005829">
    <property type="term" value="C:cytosol"/>
    <property type="evidence" value="ECO:0007669"/>
    <property type="project" value="TreeGrafter"/>
</dbReference>
<dbReference type="GO" id="GO:0006426">
    <property type="term" value="P:glycyl-tRNA aminoacylation"/>
    <property type="evidence" value="ECO:0007669"/>
    <property type="project" value="InterPro"/>
</dbReference>
<gene>
    <name evidence="9" type="ORF">S01H4_36509</name>
</gene>
<sequence length="295" mass="33935">LITSLSFSKSMRWGKGDFAFARPIRSILALLGEEIIEFEVAGIRSGRETRGHPYLSPFLISIDDSQKYSSILREKWVIINPTERREIIIKQMQEVVSQLNKDGSKQRALEDKELLNDIVSSVEYPTMFLGEFDPHFLSLPSPVLRACLRDYQQHFSVVEKETFEPYFIGVRDGNGEYLAEVIKGNQRVLNARLSDAKFFFEEDKKITLEERVPFLKEIVVQEKLGSYYDKTLRLVQLGERIAASLEIDEKVRGILKEAAYLCKTDLTTQMVKEFPSLEGIMGKEYALYSKKNTQV</sequence>
<evidence type="ECO:0000256" key="2">
    <source>
        <dbReference type="ARBA" id="ARBA00012829"/>
    </source>
</evidence>
<dbReference type="GO" id="GO:0004820">
    <property type="term" value="F:glycine-tRNA ligase activity"/>
    <property type="evidence" value="ECO:0007669"/>
    <property type="project" value="UniProtKB-EC"/>
</dbReference>
<evidence type="ECO:0000256" key="5">
    <source>
        <dbReference type="ARBA" id="ARBA00022840"/>
    </source>
</evidence>
<dbReference type="InterPro" id="IPR015944">
    <property type="entry name" value="Gly-tRNA-synth_bsu"/>
</dbReference>
<evidence type="ECO:0000256" key="6">
    <source>
        <dbReference type="ARBA" id="ARBA00022917"/>
    </source>
</evidence>
<keyword evidence="3" id="KW-0436">Ligase</keyword>
<keyword evidence="4" id="KW-0547">Nucleotide-binding</keyword>
<dbReference type="PROSITE" id="PS50861">
    <property type="entry name" value="AA_TRNA_LIGASE_II_GLYAB"/>
    <property type="match status" value="1"/>
</dbReference>
<keyword evidence="5" id="KW-0067">ATP-binding</keyword>
<proteinExistence type="inferred from homology"/>
<evidence type="ECO:0000256" key="1">
    <source>
        <dbReference type="ARBA" id="ARBA00008226"/>
    </source>
</evidence>
<comment type="catalytic activity">
    <reaction evidence="8">
        <text>tRNA(Gly) + glycine + ATP = glycyl-tRNA(Gly) + AMP + diphosphate</text>
        <dbReference type="Rhea" id="RHEA:16013"/>
        <dbReference type="Rhea" id="RHEA-COMP:9664"/>
        <dbReference type="Rhea" id="RHEA-COMP:9683"/>
        <dbReference type="ChEBI" id="CHEBI:30616"/>
        <dbReference type="ChEBI" id="CHEBI:33019"/>
        <dbReference type="ChEBI" id="CHEBI:57305"/>
        <dbReference type="ChEBI" id="CHEBI:78442"/>
        <dbReference type="ChEBI" id="CHEBI:78522"/>
        <dbReference type="ChEBI" id="CHEBI:456215"/>
        <dbReference type="EC" id="6.1.1.14"/>
    </reaction>
</comment>
<dbReference type="EC" id="6.1.1.14" evidence="2"/>
<evidence type="ECO:0000256" key="4">
    <source>
        <dbReference type="ARBA" id="ARBA00022741"/>
    </source>
</evidence>
<keyword evidence="6" id="KW-0648">Protein biosynthesis</keyword>
<dbReference type="EMBL" id="BART01019525">
    <property type="protein sequence ID" value="GAG92934.1"/>
    <property type="molecule type" value="Genomic_DNA"/>
</dbReference>
<evidence type="ECO:0000256" key="3">
    <source>
        <dbReference type="ARBA" id="ARBA00022598"/>
    </source>
</evidence>
<dbReference type="InterPro" id="IPR006194">
    <property type="entry name" value="Gly-tRNA-synth_heterodimer"/>
</dbReference>
<keyword evidence="7" id="KW-0030">Aminoacyl-tRNA synthetase</keyword>